<dbReference type="RefSeq" id="WP_120710053.1">
    <property type="nucleotide sequence ID" value="NZ_RBCJ01000001.1"/>
</dbReference>
<dbReference type="OrthoDB" id="1412490at2"/>
<feature type="transmembrane region" description="Helical" evidence="1">
    <location>
        <begin position="52"/>
        <end position="70"/>
    </location>
</feature>
<feature type="transmembrane region" description="Helical" evidence="1">
    <location>
        <begin position="20"/>
        <end position="40"/>
    </location>
</feature>
<protein>
    <submittedName>
        <fullName evidence="2">Uncharacterized protein</fullName>
    </submittedName>
</protein>
<keyword evidence="1" id="KW-1133">Transmembrane helix</keyword>
<name>A0A3B0CDD8_9FLAO</name>
<organism evidence="2 3">
    <name type="scientific">Ulvibacterium marinum</name>
    <dbReference type="NCBI Taxonomy" id="2419782"/>
    <lineage>
        <taxon>Bacteria</taxon>
        <taxon>Pseudomonadati</taxon>
        <taxon>Bacteroidota</taxon>
        <taxon>Flavobacteriia</taxon>
        <taxon>Flavobacteriales</taxon>
        <taxon>Flavobacteriaceae</taxon>
        <taxon>Ulvibacterium</taxon>
    </lineage>
</organism>
<dbReference type="Proteomes" id="UP000276603">
    <property type="component" value="Unassembled WGS sequence"/>
</dbReference>
<comment type="caution">
    <text evidence="2">The sequence shown here is derived from an EMBL/GenBank/DDBJ whole genome shotgun (WGS) entry which is preliminary data.</text>
</comment>
<evidence type="ECO:0000313" key="2">
    <source>
        <dbReference type="EMBL" id="RKN82861.1"/>
    </source>
</evidence>
<keyword evidence="1" id="KW-0812">Transmembrane</keyword>
<evidence type="ECO:0000256" key="1">
    <source>
        <dbReference type="SAM" id="Phobius"/>
    </source>
</evidence>
<reference evidence="2 3" key="1">
    <citation type="submission" date="2018-10" db="EMBL/GenBank/DDBJ databases">
        <title>Ulvibacterium marinum gen. nov., sp. nov., a novel marine bacterium of the family Flavobacteriaceae, isolated from a culture of the green alga Ulva prolifera.</title>
        <authorList>
            <person name="Zhang Z."/>
        </authorList>
    </citation>
    <scope>NUCLEOTIDE SEQUENCE [LARGE SCALE GENOMIC DNA]</scope>
    <source>
        <strain evidence="2 3">CCMM003</strain>
    </source>
</reference>
<dbReference type="AlphaFoldDB" id="A0A3B0CDD8"/>
<keyword evidence="1" id="KW-0472">Membrane</keyword>
<evidence type="ECO:0000313" key="3">
    <source>
        <dbReference type="Proteomes" id="UP000276603"/>
    </source>
</evidence>
<keyword evidence="3" id="KW-1185">Reference proteome</keyword>
<proteinExistence type="predicted"/>
<sequence>MKLYYNYFIFKSVFHNRHTLLLFFPAIGTAIFLHMIITNFDKVLSNEMNIEKGLTIFFIMAFVLICKFYIRGLNKLSQTFNAVKYSNFYTATFKLFREKEKRLFHQYVLESIITKDLNLEKFVKQFENSPKWQRILLNELNSDSFKNSLISELDFPRFKSEVSQRFKKSGWIRDYLNYRTPFERAFFITSKYATESSILNNIAGMKEAIIKNINIANNGVQLDAKGLKEDILNVNNTVKEVNLKYRMILNPMITQKQFALILDGYGKESLNNFKAARFSAYFGGFIKYDTPKYNCQNIFLPYTMDLSKDEIKEFIALLRFLMERNVIINDKKVNSDLKMADIVEIFIENCLLSSETIRRNFSEVFAYKKALHQDTMRKVNSIIDRYLPAS</sequence>
<dbReference type="EMBL" id="RBCJ01000001">
    <property type="protein sequence ID" value="RKN82861.1"/>
    <property type="molecule type" value="Genomic_DNA"/>
</dbReference>
<accession>A0A3B0CDD8</accession>
<gene>
    <name evidence="2" type="ORF">D7Z94_03205</name>
</gene>